<keyword evidence="1" id="KW-1133">Transmembrane helix</keyword>
<keyword evidence="1" id="KW-0812">Transmembrane</keyword>
<feature type="transmembrane region" description="Helical" evidence="1">
    <location>
        <begin position="74"/>
        <end position="97"/>
    </location>
</feature>
<organism evidence="2 3">
    <name type="scientific">Pedococcus aerophilus</name>
    <dbReference type="NCBI Taxonomy" id="436356"/>
    <lineage>
        <taxon>Bacteria</taxon>
        <taxon>Bacillati</taxon>
        <taxon>Actinomycetota</taxon>
        <taxon>Actinomycetes</taxon>
        <taxon>Micrococcales</taxon>
        <taxon>Intrasporangiaceae</taxon>
        <taxon>Pedococcus</taxon>
    </lineage>
</organism>
<sequence length="109" mass="11303">MIGLFLGAVTAALVVLLPAAMKGLNYMDVLDPLLYIGAPIVVLSACGGAMLGAPAPRPQHEVWIRPIRKPGPAAMVAGGFVLLTICAIAVWVLLWGFGHAPAPPGLRQL</sequence>
<keyword evidence="1" id="KW-0472">Membrane</keyword>
<gene>
    <name evidence="2" type="ORF">GCM10009867_05420</name>
</gene>
<dbReference type="EMBL" id="BAAARN010000001">
    <property type="protein sequence ID" value="GAA2731550.1"/>
    <property type="molecule type" value="Genomic_DNA"/>
</dbReference>
<accession>A0ABN3UFA8</accession>
<reference evidence="2 3" key="1">
    <citation type="journal article" date="2019" name="Int. J. Syst. Evol. Microbiol.">
        <title>The Global Catalogue of Microorganisms (GCM) 10K type strain sequencing project: providing services to taxonomists for standard genome sequencing and annotation.</title>
        <authorList>
            <consortium name="The Broad Institute Genomics Platform"/>
            <consortium name="The Broad Institute Genome Sequencing Center for Infectious Disease"/>
            <person name="Wu L."/>
            <person name="Ma J."/>
        </authorList>
    </citation>
    <scope>NUCLEOTIDE SEQUENCE [LARGE SCALE GENOMIC DNA]</scope>
    <source>
        <strain evidence="2 3">JCM 16378</strain>
    </source>
</reference>
<name>A0ABN3UFA8_9MICO</name>
<evidence type="ECO:0000256" key="1">
    <source>
        <dbReference type="SAM" id="Phobius"/>
    </source>
</evidence>
<evidence type="ECO:0000313" key="2">
    <source>
        <dbReference type="EMBL" id="GAA2731550.1"/>
    </source>
</evidence>
<keyword evidence="3" id="KW-1185">Reference proteome</keyword>
<feature type="transmembrane region" description="Helical" evidence="1">
    <location>
        <begin position="32"/>
        <end position="53"/>
    </location>
</feature>
<protein>
    <submittedName>
        <fullName evidence="2">Uncharacterized protein</fullName>
    </submittedName>
</protein>
<proteinExistence type="predicted"/>
<evidence type="ECO:0000313" key="3">
    <source>
        <dbReference type="Proteomes" id="UP001501326"/>
    </source>
</evidence>
<dbReference type="Proteomes" id="UP001501326">
    <property type="component" value="Unassembled WGS sequence"/>
</dbReference>
<comment type="caution">
    <text evidence="2">The sequence shown here is derived from an EMBL/GenBank/DDBJ whole genome shotgun (WGS) entry which is preliminary data.</text>
</comment>